<dbReference type="PROSITE" id="PS50893">
    <property type="entry name" value="ABC_TRANSPORTER_2"/>
    <property type="match status" value="2"/>
</dbReference>
<dbReference type="Pfam" id="PF00005">
    <property type="entry name" value="ABC_tran"/>
    <property type="match status" value="2"/>
</dbReference>
<keyword evidence="9" id="KW-0472">Membrane</keyword>
<evidence type="ECO:0000256" key="3">
    <source>
        <dbReference type="ARBA" id="ARBA00022448"/>
    </source>
</evidence>
<dbReference type="OrthoDB" id="9766104at2"/>
<keyword evidence="7 11" id="KW-0067">ATP-binding</keyword>
<evidence type="ECO:0000256" key="2">
    <source>
        <dbReference type="ARBA" id="ARBA00005417"/>
    </source>
</evidence>
<dbReference type="AlphaFoldDB" id="A0A3Q8S9U4"/>
<dbReference type="FunFam" id="3.40.50.300:FF:000127">
    <property type="entry name" value="Ribose import ATP-binding protein RbsA"/>
    <property type="match status" value="1"/>
</dbReference>
<evidence type="ECO:0000256" key="8">
    <source>
        <dbReference type="ARBA" id="ARBA00022967"/>
    </source>
</evidence>
<dbReference type="PROSITE" id="PS00211">
    <property type="entry name" value="ABC_TRANSPORTER_1"/>
    <property type="match status" value="2"/>
</dbReference>
<keyword evidence="4" id="KW-1003">Cell membrane</keyword>
<keyword evidence="8" id="KW-1278">Translocase</keyword>
<dbReference type="InterPro" id="IPR003593">
    <property type="entry name" value="AAA+_ATPase"/>
</dbReference>
<proteinExistence type="inferred from homology"/>
<evidence type="ECO:0000256" key="9">
    <source>
        <dbReference type="ARBA" id="ARBA00023136"/>
    </source>
</evidence>
<reference evidence="11 12" key="1">
    <citation type="submission" date="2018-11" db="EMBL/GenBank/DDBJ databases">
        <title>Genome sequencing of Paenibacillus lentus DSM25539(T).</title>
        <authorList>
            <person name="Kook J.-K."/>
            <person name="Park S.-N."/>
            <person name="Lim Y.K."/>
        </authorList>
    </citation>
    <scope>NUCLEOTIDE SEQUENCE [LARGE SCALE GENOMIC DNA]</scope>
    <source>
        <strain evidence="11 12">DSM 25539</strain>
    </source>
</reference>
<gene>
    <name evidence="11" type="ORF">EIM92_05515</name>
</gene>
<dbReference type="CDD" id="cd03216">
    <property type="entry name" value="ABC_Carb_Monos_I"/>
    <property type="match status" value="1"/>
</dbReference>
<dbReference type="Proteomes" id="UP000273145">
    <property type="component" value="Chromosome"/>
</dbReference>
<evidence type="ECO:0000256" key="1">
    <source>
        <dbReference type="ARBA" id="ARBA00004202"/>
    </source>
</evidence>
<evidence type="ECO:0000256" key="5">
    <source>
        <dbReference type="ARBA" id="ARBA00022737"/>
    </source>
</evidence>
<dbReference type="GO" id="GO:0005524">
    <property type="term" value="F:ATP binding"/>
    <property type="evidence" value="ECO:0007669"/>
    <property type="project" value="UniProtKB-KW"/>
</dbReference>
<comment type="similarity">
    <text evidence="2">Belongs to the ABC transporter superfamily.</text>
</comment>
<feature type="domain" description="ABC transporter" evidence="10">
    <location>
        <begin position="265"/>
        <end position="509"/>
    </location>
</feature>
<dbReference type="CDD" id="cd03215">
    <property type="entry name" value="ABC_Carb_Monos_II"/>
    <property type="match status" value="1"/>
</dbReference>
<evidence type="ECO:0000256" key="7">
    <source>
        <dbReference type="ARBA" id="ARBA00022840"/>
    </source>
</evidence>
<sequence>MEGSTLTKADIALELKGITKRFPGVVANDSISFQLKRGEIHALLGENGAGKSTLMSIVFGLYQPDEGEIYVNGQKEVIDSPNKAIDLGIGMVHQHFKLVEPFTVTENIILGMEPKKGMKIDIKGASAQVKKLSEQYKLDVDPMATIESISVGMQQRVEIIKTLYRGADILIFDEPTAVLTPQEIRELLEIMRRLVAEGKSIVLITHKLKEIMEIADTCTIIRRGKVIESVEVAKTNPQELAEKMVGKAVNFKTEKKSAKPGDTLLEVKDLIVEGGKGKNAVDGLSFSVRGGEIVGIAGVDGNGQTELIEAITGMRSIKSGDVLLQGKSVTNQSPRVISESGLSHIPQDRHKHGLVLDFTVSENIILQTYDQPELNQRGFINEKSRDTVAERLVKEFDVRTPGIDTKVRSMSGGNQQKIIIAREIDKKPQVLIAAQPTRGLDVGAIEFVHQQLIAQRDQGKAVLLISFELEEILNVADRILVLFGGQIVGETTPESTNDQQLGLMMAGKHEGDGTHE</sequence>
<evidence type="ECO:0000313" key="12">
    <source>
        <dbReference type="Proteomes" id="UP000273145"/>
    </source>
</evidence>
<protein>
    <submittedName>
        <fullName evidence="11">ABC transporter ATP-binding protein</fullName>
    </submittedName>
</protein>
<dbReference type="InterPro" id="IPR003439">
    <property type="entry name" value="ABC_transporter-like_ATP-bd"/>
</dbReference>
<keyword evidence="5" id="KW-0677">Repeat</keyword>
<dbReference type="FunFam" id="3.40.50.300:FF:001390">
    <property type="entry name" value="ABC transporter, ATP-binding protein"/>
    <property type="match status" value="1"/>
</dbReference>
<dbReference type="Gene3D" id="3.40.50.300">
    <property type="entry name" value="P-loop containing nucleotide triphosphate hydrolases"/>
    <property type="match status" value="2"/>
</dbReference>
<comment type="subcellular location">
    <subcellularLocation>
        <location evidence="1">Cell membrane</location>
        <topology evidence="1">Peripheral membrane protein</topology>
    </subcellularLocation>
</comment>
<dbReference type="InterPro" id="IPR027417">
    <property type="entry name" value="P-loop_NTPase"/>
</dbReference>
<dbReference type="KEGG" id="plen:EIM92_05515"/>
<accession>A0A3Q8S9U4</accession>
<keyword evidence="3" id="KW-0813">Transport</keyword>
<dbReference type="SUPFAM" id="SSF52540">
    <property type="entry name" value="P-loop containing nucleoside triphosphate hydrolases"/>
    <property type="match status" value="2"/>
</dbReference>
<dbReference type="EMBL" id="CP034248">
    <property type="protein sequence ID" value="AZK45732.1"/>
    <property type="molecule type" value="Genomic_DNA"/>
</dbReference>
<organism evidence="11 12">
    <name type="scientific">Paenibacillus lentus</name>
    <dbReference type="NCBI Taxonomy" id="1338368"/>
    <lineage>
        <taxon>Bacteria</taxon>
        <taxon>Bacillati</taxon>
        <taxon>Bacillota</taxon>
        <taxon>Bacilli</taxon>
        <taxon>Bacillales</taxon>
        <taxon>Paenibacillaceae</taxon>
        <taxon>Paenibacillus</taxon>
    </lineage>
</organism>
<dbReference type="InterPro" id="IPR050107">
    <property type="entry name" value="ABC_carbohydrate_import_ATPase"/>
</dbReference>
<evidence type="ECO:0000256" key="6">
    <source>
        <dbReference type="ARBA" id="ARBA00022741"/>
    </source>
</evidence>
<dbReference type="GO" id="GO:0005886">
    <property type="term" value="C:plasma membrane"/>
    <property type="evidence" value="ECO:0007669"/>
    <property type="project" value="UniProtKB-SubCell"/>
</dbReference>
<feature type="domain" description="ABC transporter" evidence="10">
    <location>
        <begin position="13"/>
        <end position="248"/>
    </location>
</feature>
<dbReference type="SMART" id="SM00382">
    <property type="entry name" value="AAA"/>
    <property type="match status" value="1"/>
</dbReference>
<evidence type="ECO:0000313" key="11">
    <source>
        <dbReference type="EMBL" id="AZK45732.1"/>
    </source>
</evidence>
<evidence type="ECO:0000259" key="10">
    <source>
        <dbReference type="PROSITE" id="PS50893"/>
    </source>
</evidence>
<dbReference type="PANTHER" id="PTHR43790">
    <property type="entry name" value="CARBOHYDRATE TRANSPORT ATP-BINDING PROTEIN MG119-RELATED"/>
    <property type="match status" value="1"/>
</dbReference>
<evidence type="ECO:0000256" key="4">
    <source>
        <dbReference type="ARBA" id="ARBA00022475"/>
    </source>
</evidence>
<keyword evidence="6" id="KW-0547">Nucleotide-binding</keyword>
<dbReference type="InterPro" id="IPR017871">
    <property type="entry name" value="ABC_transporter-like_CS"/>
</dbReference>
<dbReference type="GO" id="GO:0016887">
    <property type="term" value="F:ATP hydrolysis activity"/>
    <property type="evidence" value="ECO:0007669"/>
    <property type="project" value="InterPro"/>
</dbReference>
<dbReference type="PANTHER" id="PTHR43790:SF4">
    <property type="entry name" value="GUANOSINE IMPORT ATP-BINDING PROTEIN NUPO"/>
    <property type="match status" value="1"/>
</dbReference>
<name>A0A3Q8S9U4_9BACL</name>
<keyword evidence="12" id="KW-1185">Reference proteome</keyword>